<dbReference type="AlphaFoldDB" id="A0A3N2PQT0"/>
<proteinExistence type="predicted"/>
<evidence type="ECO:0000256" key="1">
    <source>
        <dbReference type="SAM" id="MobiDB-lite"/>
    </source>
</evidence>
<dbReference type="Proteomes" id="UP000272025">
    <property type="component" value="Unassembled WGS sequence"/>
</dbReference>
<gene>
    <name evidence="2" type="ORF">SODALDRAFT_361537</name>
</gene>
<evidence type="ECO:0000313" key="3">
    <source>
        <dbReference type="Proteomes" id="UP000272025"/>
    </source>
</evidence>
<dbReference type="RefSeq" id="XP_028464522.1">
    <property type="nucleotide sequence ID" value="XM_028614381.1"/>
</dbReference>
<keyword evidence="3" id="KW-1185">Reference proteome</keyword>
<dbReference type="EMBL" id="ML119058">
    <property type="protein sequence ID" value="ROT36716.1"/>
    <property type="molecule type" value="Genomic_DNA"/>
</dbReference>
<accession>A0A3N2PQT0</accession>
<name>A0A3N2PQT0_SODAK</name>
<evidence type="ECO:0000313" key="2">
    <source>
        <dbReference type="EMBL" id="ROT36716.1"/>
    </source>
</evidence>
<sequence>MATAEKVTNDDTVHRHSVLVNLIKTCRDLAKDLGALASSLDSAPLTLSALAKECRTVTSVLKTVLSSSARPTPWRSGTPYRQGTPAGLARPKAHMQLSNFQDD</sequence>
<dbReference type="OrthoDB" id="341259at2759"/>
<organism evidence="2 3">
    <name type="scientific">Sodiomyces alkalinus (strain CBS 110278 / VKM F-3762 / F11)</name>
    <name type="common">Alkaliphilic filamentous fungus</name>
    <dbReference type="NCBI Taxonomy" id="1314773"/>
    <lineage>
        <taxon>Eukaryota</taxon>
        <taxon>Fungi</taxon>
        <taxon>Dikarya</taxon>
        <taxon>Ascomycota</taxon>
        <taxon>Pezizomycotina</taxon>
        <taxon>Sordariomycetes</taxon>
        <taxon>Hypocreomycetidae</taxon>
        <taxon>Glomerellales</taxon>
        <taxon>Plectosphaerellaceae</taxon>
        <taxon>Sodiomyces</taxon>
    </lineage>
</organism>
<feature type="region of interest" description="Disordered" evidence="1">
    <location>
        <begin position="71"/>
        <end position="103"/>
    </location>
</feature>
<reference evidence="2 3" key="1">
    <citation type="journal article" date="2018" name="Mol. Ecol.">
        <title>The obligate alkalophilic soda-lake fungus Sodiomyces alkalinus has shifted to a protein diet.</title>
        <authorList>
            <person name="Grum-Grzhimaylo A.A."/>
            <person name="Falkoski D.L."/>
            <person name="van den Heuvel J."/>
            <person name="Valero-Jimenez C.A."/>
            <person name="Min B."/>
            <person name="Choi I.G."/>
            <person name="Lipzen A."/>
            <person name="Daum C.G."/>
            <person name="Aanen D.K."/>
            <person name="Tsang A."/>
            <person name="Henrissat B."/>
            <person name="Bilanenko E.N."/>
            <person name="de Vries R.P."/>
            <person name="van Kan J.A.L."/>
            <person name="Grigoriev I.V."/>
            <person name="Debets A.J.M."/>
        </authorList>
    </citation>
    <scope>NUCLEOTIDE SEQUENCE [LARGE SCALE GENOMIC DNA]</scope>
    <source>
        <strain evidence="2 3">F11</strain>
    </source>
</reference>
<dbReference type="GeneID" id="39582859"/>
<protein>
    <submittedName>
        <fullName evidence="2">Uncharacterized protein</fullName>
    </submittedName>
</protein>